<keyword evidence="3" id="KW-0808">Transferase</keyword>
<evidence type="ECO:0000313" key="12">
    <source>
        <dbReference type="Proteomes" id="UP001603857"/>
    </source>
</evidence>
<evidence type="ECO:0000256" key="9">
    <source>
        <dbReference type="SAM" id="MobiDB-lite"/>
    </source>
</evidence>
<accession>A0ABD1MR15</accession>
<evidence type="ECO:0000313" key="11">
    <source>
        <dbReference type="EMBL" id="KAL2338249.1"/>
    </source>
</evidence>
<comment type="caution">
    <text evidence="11">The sequence shown here is derived from an EMBL/GenBank/DDBJ whole genome shotgun (WGS) entry which is preliminary data.</text>
</comment>
<feature type="domain" description="RING-type" evidence="10">
    <location>
        <begin position="195"/>
        <end position="236"/>
    </location>
</feature>
<proteinExistence type="predicted"/>
<keyword evidence="12" id="KW-1185">Reference proteome</keyword>
<dbReference type="Pfam" id="PF13639">
    <property type="entry name" value="zf-RING_2"/>
    <property type="match status" value="1"/>
</dbReference>
<evidence type="ECO:0000256" key="2">
    <source>
        <dbReference type="ARBA" id="ARBA00012483"/>
    </source>
</evidence>
<reference evidence="11 12" key="1">
    <citation type="submission" date="2024-08" db="EMBL/GenBank/DDBJ databases">
        <title>Insights into the chromosomal genome structure of Flemingia macrophylla.</title>
        <authorList>
            <person name="Ding Y."/>
            <person name="Zhao Y."/>
            <person name="Bi W."/>
            <person name="Wu M."/>
            <person name="Zhao G."/>
            <person name="Gong Y."/>
            <person name="Li W."/>
            <person name="Zhang P."/>
        </authorList>
    </citation>
    <scope>NUCLEOTIDE SEQUENCE [LARGE SCALE GENOMIC DNA]</scope>
    <source>
        <strain evidence="11">DYQJB</strain>
        <tissue evidence="11">Leaf</tissue>
    </source>
</reference>
<dbReference type="GO" id="GO:0061630">
    <property type="term" value="F:ubiquitin protein ligase activity"/>
    <property type="evidence" value="ECO:0007669"/>
    <property type="project" value="UniProtKB-EC"/>
</dbReference>
<dbReference type="SUPFAM" id="SSF57850">
    <property type="entry name" value="RING/U-box"/>
    <property type="match status" value="1"/>
</dbReference>
<dbReference type="InterPro" id="IPR001841">
    <property type="entry name" value="Znf_RING"/>
</dbReference>
<keyword evidence="5 8" id="KW-0863">Zinc-finger</keyword>
<dbReference type="InterPro" id="IPR013083">
    <property type="entry name" value="Znf_RING/FYVE/PHD"/>
</dbReference>
<dbReference type="Proteomes" id="UP001603857">
    <property type="component" value="Unassembled WGS sequence"/>
</dbReference>
<feature type="region of interest" description="Disordered" evidence="9">
    <location>
        <begin position="1"/>
        <end position="20"/>
    </location>
</feature>
<name>A0ABD1MR15_9FABA</name>
<comment type="catalytic activity">
    <reaction evidence="1">
        <text>S-ubiquitinyl-[E2 ubiquitin-conjugating enzyme]-L-cysteine + [acceptor protein]-L-lysine = [E2 ubiquitin-conjugating enzyme]-L-cysteine + N(6)-ubiquitinyl-[acceptor protein]-L-lysine.</text>
        <dbReference type="EC" id="2.3.2.27"/>
    </reaction>
</comment>
<dbReference type="EMBL" id="JBGMDY010000004">
    <property type="protein sequence ID" value="KAL2338249.1"/>
    <property type="molecule type" value="Genomic_DNA"/>
</dbReference>
<dbReference type="FunFam" id="3.30.40.10:FF:000022">
    <property type="entry name" value="E3 ubiquitin-protein ligase RING1-like"/>
    <property type="match status" value="1"/>
</dbReference>
<gene>
    <name evidence="11" type="ORF">Fmac_012695</name>
</gene>
<dbReference type="PROSITE" id="PS50089">
    <property type="entry name" value="ZF_RING_2"/>
    <property type="match status" value="1"/>
</dbReference>
<feature type="compositionally biased region" description="Basic and acidic residues" evidence="9">
    <location>
        <begin position="7"/>
        <end position="20"/>
    </location>
</feature>
<evidence type="ECO:0000256" key="6">
    <source>
        <dbReference type="ARBA" id="ARBA00022786"/>
    </source>
</evidence>
<sequence length="256" mass="29394">MSRSRHCGGEMETERERESRTAATLLCQHSDEDDESPFPYWDLDFDRVNFVMDLFHQRVEQSDPLWDDAVFLPNSNSNSNGNGNHLEDEAIPLCWDSLNLNDTTYDDFDWEEVVDEREVLSILHQPSDLANFDWQVLLNSEPYFAQDDYAHYEMIFSHFNDSALLGKPPASASAVRNLHTVVFTAHDVANDHPVCAVCKEDFCVGEPARELPCSHRYHGDCILPWLGIRNTCPVCRFEFPTDDADYERGKAQRSVV</sequence>
<dbReference type="GO" id="GO:0008270">
    <property type="term" value="F:zinc ion binding"/>
    <property type="evidence" value="ECO:0007669"/>
    <property type="project" value="UniProtKB-KW"/>
</dbReference>
<evidence type="ECO:0000256" key="3">
    <source>
        <dbReference type="ARBA" id="ARBA00022679"/>
    </source>
</evidence>
<dbReference type="PANTHER" id="PTHR15710">
    <property type="entry name" value="E3 UBIQUITIN-PROTEIN LIGASE PRAJA"/>
    <property type="match status" value="1"/>
</dbReference>
<evidence type="ECO:0000256" key="4">
    <source>
        <dbReference type="ARBA" id="ARBA00022723"/>
    </source>
</evidence>
<dbReference type="SMART" id="SM00184">
    <property type="entry name" value="RING"/>
    <property type="match status" value="1"/>
</dbReference>
<evidence type="ECO:0000256" key="1">
    <source>
        <dbReference type="ARBA" id="ARBA00000900"/>
    </source>
</evidence>
<keyword evidence="6" id="KW-0833">Ubl conjugation pathway</keyword>
<dbReference type="Gene3D" id="3.30.40.10">
    <property type="entry name" value="Zinc/RING finger domain, C3HC4 (zinc finger)"/>
    <property type="match status" value="1"/>
</dbReference>
<dbReference type="EC" id="2.3.2.27" evidence="2"/>
<evidence type="ECO:0000259" key="10">
    <source>
        <dbReference type="PROSITE" id="PS50089"/>
    </source>
</evidence>
<protein>
    <recommendedName>
        <fullName evidence="2">RING-type E3 ubiquitin transferase</fullName>
        <ecNumber evidence="2">2.3.2.27</ecNumber>
    </recommendedName>
</protein>
<dbReference type="PANTHER" id="PTHR15710:SF202">
    <property type="entry name" value="RING-TYPE E3 UBIQUITIN TRANSFERASE"/>
    <property type="match status" value="1"/>
</dbReference>
<organism evidence="11 12">
    <name type="scientific">Flemingia macrophylla</name>
    <dbReference type="NCBI Taxonomy" id="520843"/>
    <lineage>
        <taxon>Eukaryota</taxon>
        <taxon>Viridiplantae</taxon>
        <taxon>Streptophyta</taxon>
        <taxon>Embryophyta</taxon>
        <taxon>Tracheophyta</taxon>
        <taxon>Spermatophyta</taxon>
        <taxon>Magnoliopsida</taxon>
        <taxon>eudicotyledons</taxon>
        <taxon>Gunneridae</taxon>
        <taxon>Pentapetalae</taxon>
        <taxon>rosids</taxon>
        <taxon>fabids</taxon>
        <taxon>Fabales</taxon>
        <taxon>Fabaceae</taxon>
        <taxon>Papilionoideae</taxon>
        <taxon>50 kb inversion clade</taxon>
        <taxon>NPAAA clade</taxon>
        <taxon>indigoferoid/millettioid clade</taxon>
        <taxon>Phaseoleae</taxon>
        <taxon>Flemingia</taxon>
    </lineage>
</organism>
<evidence type="ECO:0000256" key="7">
    <source>
        <dbReference type="ARBA" id="ARBA00022833"/>
    </source>
</evidence>
<evidence type="ECO:0000256" key="5">
    <source>
        <dbReference type="ARBA" id="ARBA00022771"/>
    </source>
</evidence>
<dbReference type="AlphaFoldDB" id="A0ABD1MR15"/>
<keyword evidence="4" id="KW-0479">Metal-binding</keyword>
<evidence type="ECO:0000256" key="8">
    <source>
        <dbReference type="PROSITE-ProRule" id="PRU00175"/>
    </source>
</evidence>
<keyword evidence="7" id="KW-0862">Zinc</keyword>